<comment type="subcellular location">
    <subcellularLocation>
        <location evidence="1">Cell membrane</location>
        <topology evidence="1">Multi-pass membrane protein</topology>
    </subcellularLocation>
</comment>
<feature type="transmembrane region" description="Helical" evidence="8">
    <location>
        <begin position="45"/>
        <end position="68"/>
    </location>
</feature>
<feature type="domain" description="ABC3 transporter permease C-terminal" evidence="9">
    <location>
        <begin position="274"/>
        <end position="391"/>
    </location>
</feature>
<feature type="transmembrane region" description="Helical" evidence="8">
    <location>
        <begin position="674"/>
        <end position="697"/>
    </location>
</feature>
<feature type="transmembrane region" description="Helical" evidence="8">
    <location>
        <begin position="268"/>
        <end position="296"/>
    </location>
</feature>
<evidence type="ECO:0000256" key="5">
    <source>
        <dbReference type="ARBA" id="ARBA00023136"/>
    </source>
</evidence>
<dbReference type="PANTHER" id="PTHR30572">
    <property type="entry name" value="MEMBRANE COMPONENT OF TRANSPORTER-RELATED"/>
    <property type="match status" value="1"/>
</dbReference>
<feature type="transmembrane region" description="Helical" evidence="8">
    <location>
        <begin position="443"/>
        <end position="464"/>
    </location>
</feature>
<dbReference type="PANTHER" id="PTHR30572:SF4">
    <property type="entry name" value="ABC TRANSPORTER PERMEASE YTRF"/>
    <property type="match status" value="1"/>
</dbReference>
<sequence>MSERQRANHQLRFDPRRRRSEAEGDGVSAVWAAARAAVTRRRVQTVIIGMVVLFTSATGVLAVGLAAASHGPFDKAFAAAQGAHVAANISAKVPADQVARTATASGVTAAAGPFDTVNAGVDGPGGVHRSDGLIVGRSEAGGAIDKLSLDEGSWLTGPGQIVMSRRYAGPRGNVGDTVTVGTVSLKVVGIGTSATGTGDAWVWPTQTDVLTGAGLARQMLYRFAAHDTDAQLRDALATATAGLPAGSVESSTSYLTVRTATNRAISAFVPFVVAFAVLGIILSVLITANVVSGAVVAGYRTIGVLKTVGFTPAHVVAAYVVQVVTPAVVGAAIGVPLGIAVAQPLLAKTDRVYDVASGQGGVPVWAIVTVLLAAPALVAVSAIGPALRAGRLAANQAISVGRAPRLGRGFRARRALTASPLPRPVALGLGLPLARPSRAAGTVVAILLGATTLVFAVGLAASVLRVDSAFTRRDAVQITADVLPAGGPVRTIEGQGQSVPEGGPGGPPGITDPTDPAVVLSAVRAMDGTAHATIARLGLVKATGIAQEIDLSGYVGDARWTGWPIVSGRWYSGAGEVVVSSYFLRTTGHQVGDQLTFEGDHVVTIVGEVLAGTGNLFVVGDATLVDKPEHTVVEIGLTDGTDAGAYAAALQEQYPDSRGVIVEDRSSDFDSETFIVLEALIATLALLLSSVAALGVLNTVVLTTRERVQEIGVLKALGMTPRQTRTMVITSMVGLGLVGGVIAVPAGVALHHWIVPIMGEGAGTPLPDSVLAVYGVPQLLLLGCAGIVLAVLGALLPAGWAARTRVATALRAE</sequence>
<proteinExistence type="inferred from homology"/>
<evidence type="ECO:0000256" key="8">
    <source>
        <dbReference type="SAM" id="Phobius"/>
    </source>
</evidence>
<keyword evidence="11" id="KW-1185">Reference proteome</keyword>
<comment type="caution">
    <text evidence="10">The sequence shown here is derived from an EMBL/GenBank/DDBJ whole genome shotgun (WGS) entry which is preliminary data.</text>
</comment>
<dbReference type="InterPro" id="IPR050250">
    <property type="entry name" value="Macrolide_Exporter_MacB"/>
</dbReference>
<evidence type="ECO:0000313" key="11">
    <source>
        <dbReference type="Proteomes" id="UP001500218"/>
    </source>
</evidence>
<accession>A0ABN2MMR9</accession>
<dbReference type="EMBL" id="BAAALT010000275">
    <property type="protein sequence ID" value="GAA1832563.1"/>
    <property type="molecule type" value="Genomic_DNA"/>
</dbReference>
<gene>
    <name evidence="10" type="ORF">GCM10009682_58770</name>
</gene>
<organism evidence="10 11">
    <name type="scientific">Luedemannella flava</name>
    <dbReference type="NCBI Taxonomy" id="349316"/>
    <lineage>
        <taxon>Bacteria</taxon>
        <taxon>Bacillati</taxon>
        <taxon>Actinomycetota</taxon>
        <taxon>Actinomycetes</taxon>
        <taxon>Micromonosporales</taxon>
        <taxon>Micromonosporaceae</taxon>
        <taxon>Luedemannella</taxon>
    </lineage>
</organism>
<dbReference type="Pfam" id="PF02687">
    <property type="entry name" value="FtsX"/>
    <property type="match status" value="2"/>
</dbReference>
<evidence type="ECO:0000256" key="1">
    <source>
        <dbReference type="ARBA" id="ARBA00004651"/>
    </source>
</evidence>
<evidence type="ECO:0000256" key="6">
    <source>
        <dbReference type="ARBA" id="ARBA00038076"/>
    </source>
</evidence>
<evidence type="ECO:0000313" key="10">
    <source>
        <dbReference type="EMBL" id="GAA1832563.1"/>
    </source>
</evidence>
<feature type="region of interest" description="Disordered" evidence="7">
    <location>
        <begin position="1"/>
        <end position="25"/>
    </location>
</feature>
<protein>
    <recommendedName>
        <fullName evidence="9">ABC3 transporter permease C-terminal domain-containing protein</fullName>
    </recommendedName>
</protein>
<evidence type="ECO:0000259" key="9">
    <source>
        <dbReference type="Pfam" id="PF02687"/>
    </source>
</evidence>
<feature type="transmembrane region" description="Helical" evidence="8">
    <location>
        <begin position="728"/>
        <end position="754"/>
    </location>
</feature>
<evidence type="ECO:0000256" key="7">
    <source>
        <dbReference type="SAM" id="MobiDB-lite"/>
    </source>
</evidence>
<name>A0ABN2MMR9_9ACTN</name>
<feature type="transmembrane region" description="Helical" evidence="8">
    <location>
        <begin position="774"/>
        <end position="796"/>
    </location>
</feature>
<evidence type="ECO:0000256" key="4">
    <source>
        <dbReference type="ARBA" id="ARBA00022989"/>
    </source>
</evidence>
<evidence type="ECO:0000256" key="2">
    <source>
        <dbReference type="ARBA" id="ARBA00022475"/>
    </source>
</evidence>
<feature type="compositionally biased region" description="Basic and acidic residues" evidence="7">
    <location>
        <begin position="1"/>
        <end position="14"/>
    </location>
</feature>
<feature type="transmembrane region" description="Helical" evidence="8">
    <location>
        <begin position="316"/>
        <end position="342"/>
    </location>
</feature>
<dbReference type="Proteomes" id="UP001500218">
    <property type="component" value="Unassembled WGS sequence"/>
</dbReference>
<keyword evidence="3 8" id="KW-0812">Transmembrane</keyword>
<dbReference type="InterPro" id="IPR003838">
    <property type="entry name" value="ABC3_permease_C"/>
</dbReference>
<feature type="domain" description="ABC3 transporter permease C-terminal" evidence="9">
    <location>
        <begin position="684"/>
        <end position="798"/>
    </location>
</feature>
<keyword evidence="5 8" id="KW-0472">Membrane</keyword>
<feature type="transmembrane region" description="Helical" evidence="8">
    <location>
        <begin position="362"/>
        <end position="383"/>
    </location>
</feature>
<reference evidence="10 11" key="1">
    <citation type="journal article" date="2019" name="Int. J. Syst. Evol. Microbiol.">
        <title>The Global Catalogue of Microorganisms (GCM) 10K type strain sequencing project: providing services to taxonomists for standard genome sequencing and annotation.</title>
        <authorList>
            <consortium name="The Broad Institute Genomics Platform"/>
            <consortium name="The Broad Institute Genome Sequencing Center for Infectious Disease"/>
            <person name="Wu L."/>
            <person name="Ma J."/>
        </authorList>
    </citation>
    <scope>NUCLEOTIDE SEQUENCE [LARGE SCALE GENOMIC DNA]</scope>
    <source>
        <strain evidence="10 11">JCM 13250</strain>
    </source>
</reference>
<feature type="region of interest" description="Disordered" evidence="7">
    <location>
        <begin position="489"/>
        <end position="513"/>
    </location>
</feature>
<comment type="similarity">
    <text evidence="6">Belongs to the ABC-4 integral membrane protein family.</text>
</comment>
<evidence type="ECO:0000256" key="3">
    <source>
        <dbReference type="ARBA" id="ARBA00022692"/>
    </source>
</evidence>
<keyword evidence="4 8" id="KW-1133">Transmembrane helix</keyword>
<keyword evidence="2" id="KW-1003">Cell membrane</keyword>